<evidence type="ECO:0000313" key="3">
    <source>
        <dbReference type="Proteomes" id="UP001164746"/>
    </source>
</evidence>
<reference evidence="2" key="1">
    <citation type="submission" date="2022-11" db="EMBL/GenBank/DDBJ databases">
        <title>Centuries of genome instability and evolution in soft-shell clam transmissible cancer (bioRxiv).</title>
        <authorList>
            <person name="Hart S.F.M."/>
            <person name="Yonemitsu M.A."/>
            <person name="Giersch R.M."/>
            <person name="Beal B.F."/>
            <person name="Arriagada G."/>
            <person name="Davis B.W."/>
            <person name="Ostrander E.A."/>
            <person name="Goff S.P."/>
            <person name="Metzger M.J."/>
        </authorList>
    </citation>
    <scope>NUCLEOTIDE SEQUENCE</scope>
    <source>
        <strain evidence="2">MELC-2E11</strain>
        <tissue evidence="2">Siphon/mantle</tissue>
    </source>
</reference>
<evidence type="ECO:0008006" key="4">
    <source>
        <dbReference type="Google" id="ProtNLM"/>
    </source>
</evidence>
<evidence type="ECO:0000313" key="2">
    <source>
        <dbReference type="EMBL" id="WAR14345.1"/>
    </source>
</evidence>
<keyword evidence="3" id="KW-1185">Reference proteome</keyword>
<proteinExistence type="predicted"/>
<accession>A0ABY7EWL3</accession>
<sequence>MQKSGQNVTALPTYFEVINYLNFAPYFFIAFLLVLTCIVSVPIYCCKKLTWCSSILRVLVFCATILFGSVTRKYKWKLDHLRWTNYKPVFTEQKQQNGDQHLKLRSV</sequence>
<feature type="transmembrane region" description="Helical" evidence="1">
    <location>
        <begin position="23"/>
        <end position="44"/>
    </location>
</feature>
<keyword evidence="1" id="KW-0472">Membrane</keyword>
<keyword evidence="1" id="KW-0812">Transmembrane</keyword>
<name>A0ABY7EWL3_MYAAR</name>
<dbReference type="Proteomes" id="UP001164746">
    <property type="component" value="Chromosome 9"/>
</dbReference>
<keyword evidence="1" id="KW-1133">Transmembrane helix</keyword>
<evidence type="ECO:0000256" key="1">
    <source>
        <dbReference type="SAM" id="Phobius"/>
    </source>
</evidence>
<feature type="transmembrane region" description="Helical" evidence="1">
    <location>
        <begin position="51"/>
        <end position="70"/>
    </location>
</feature>
<gene>
    <name evidence="2" type="ORF">MAR_004450</name>
</gene>
<dbReference type="EMBL" id="CP111020">
    <property type="protein sequence ID" value="WAR14345.1"/>
    <property type="molecule type" value="Genomic_DNA"/>
</dbReference>
<protein>
    <recommendedName>
        <fullName evidence="4">ATP synthase F0 subunit 8</fullName>
    </recommendedName>
</protein>
<organism evidence="2 3">
    <name type="scientific">Mya arenaria</name>
    <name type="common">Soft-shell clam</name>
    <dbReference type="NCBI Taxonomy" id="6604"/>
    <lineage>
        <taxon>Eukaryota</taxon>
        <taxon>Metazoa</taxon>
        <taxon>Spiralia</taxon>
        <taxon>Lophotrochozoa</taxon>
        <taxon>Mollusca</taxon>
        <taxon>Bivalvia</taxon>
        <taxon>Autobranchia</taxon>
        <taxon>Heteroconchia</taxon>
        <taxon>Euheterodonta</taxon>
        <taxon>Imparidentia</taxon>
        <taxon>Neoheterodontei</taxon>
        <taxon>Myida</taxon>
        <taxon>Myoidea</taxon>
        <taxon>Myidae</taxon>
        <taxon>Mya</taxon>
    </lineage>
</organism>